<feature type="compositionally biased region" description="Polar residues" evidence="6">
    <location>
        <begin position="136"/>
        <end position="146"/>
    </location>
</feature>
<dbReference type="InterPro" id="IPR001356">
    <property type="entry name" value="HD"/>
</dbReference>
<feature type="compositionally biased region" description="Basic and acidic residues" evidence="6">
    <location>
        <begin position="76"/>
        <end position="91"/>
    </location>
</feature>
<dbReference type="Proteomes" id="UP001165190">
    <property type="component" value="Unassembled WGS sequence"/>
</dbReference>
<evidence type="ECO:0000256" key="3">
    <source>
        <dbReference type="ARBA" id="ARBA00023155"/>
    </source>
</evidence>
<evidence type="ECO:0000256" key="2">
    <source>
        <dbReference type="ARBA" id="ARBA00023125"/>
    </source>
</evidence>
<feature type="region of interest" description="Disordered" evidence="6">
    <location>
        <begin position="76"/>
        <end position="164"/>
    </location>
</feature>
<dbReference type="PROSITE" id="PS50071">
    <property type="entry name" value="HOMEOBOX_2"/>
    <property type="match status" value="1"/>
</dbReference>
<keyword evidence="4 5" id="KW-0539">Nucleus</keyword>
<comment type="caution">
    <text evidence="8">The sequence shown here is derived from an EMBL/GenBank/DDBJ whole genome shotgun (WGS) entry which is preliminary data.</text>
</comment>
<dbReference type="GO" id="GO:0003677">
    <property type="term" value="F:DNA binding"/>
    <property type="evidence" value="ECO:0007669"/>
    <property type="project" value="UniProtKB-UniRule"/>
</dbReference>
<dbReference type="Pfam" id="PF05920">
    <property type="entry name" value="Homeobox_KN"/>
    <property type="match status" value="1"/>
</dbReference>
<evidence type="ECO:0000256" key="6">
    <source>
        <dbReference type="SAM" id="MobiDB-lite"/>
    </source>
</evidence>
<evidence type="ECO:0000256" key="4">
    <source>
        <dbReference type="ARBA" id="ARBA00023242"/>
    </source>
</evidence>
<feature type="DNA-binding region" description="Homeobox" evidence="5">
    <location>
        <begin position="6"/>
        <end position="68"/>
    </location>
</feature>
<dbReference type="PANTHER" id="PTHR11850">
    <property type="entry name" value="HOMEOBOX PROTEIN TRANSCRIPTION FACTORS"/>
    <property type="match status" value="1"/>
</dbReference>
<dbReference type="Gene3D" id="1.10.10.60">
    <property type="entry name" value="Homeodomain-like"/>
    <property type="match status" value="1"/>
</dbReference>
<dbReference type="SMART" id="SM00389">
    <property type="entry name" value="HOX"/>
    <property type="match status" value="1"/>
</dbReference>
<dbReference type="InterPro" id="IPR009057">
    <property type="entry name" value="Homeodomain-like_sf"/>
</dbReference>
<dbReference type="AlphaFoldDB" id="A0A9W7LHL6"/>
<dbReference type="OrthoDB" id="991095at2759"/>
<accession>A0A9W7LHL6</accession>
<dbReference type="GO" id="GO:0006355">
    <property type="term" value="P:regulation of DNA-templated transcription"/>
    <property type="evidence" value="ECO:0007669"/>
    <property type="project" value="InterPro"/>
</dbReference>
<name>A0A9W7LHL6_HIBTR</name>
<reference evidence="8" key="1">
    <citation type="submission" date="2023-05" db="EMBL/GenBank/DDBJ databases">
        <title>Genome and transcriptome analyses reveal genes involved in the formation of fine ridges on petal epidermal cells in Hibiscus trionum.</title>
        <authorList>
            <person name="Koshimizu S."/>
            <person name="Masuda S."/>
            <person name="Ishii T."/>
            <person name="Shirasu K."/>
            <person name="Hoshino A."/>
            <person name="Arita M."/>
        </authorList>
    </citation>
    <scope>NUCLEOTIDE SEQUENCE</scope>
    <source>
        <strain evidence="8">Hamamatsu line</strain>
    </source>
</reference>
<feature type="domain" description="Homeobox" evidence="7">
    <location>
        <begin position="4"/>
        <end position="67"/>
    </location>
</feature>
<dbReference type="InterPro" id="IPR050224">
    <property type="entry name" value="TALE_homeobox"/>
</dbReference>
<evidence type="ECO:0000256" key="1">
    <source>
        <dbReference type="ARBA" id="ARBA00004123"/>
    </source>
</evidence>
<dbReference type="EMBL" id="BSYR01000003">
    <property type="protein sequence ID" value="GMI64637.1"/>
    <property type="molecule type" value="Genomic_DNA"/>
</dbReference>
<dbReference type="CDD" id="cd00086">
    <property type="entry name" value="homeodomain"/>
    <property type="match status" value="1"/>
</dbReference>
<evidence type="ECO:0000313" key="9">
    <source>
        <dbReference type="Proteomes" id="UP001165190"/>
    </source>
</evidence>
<dbReference type="InterPro" id="IPR008422">
    <property type="entry name" value="KN_HD"/>
</dbReference>
<feature type="compositionally biased region" description="Low complexity" evidence="6">
    <location>
        <begin position="120"/>
        <end position="130"/>
    </location>
</feature>
<comment type="subcellular location">
    <subcellularLocation>
        <location evidence="1 5">Nucleus</location>
    </subcellularLocation>
</comment>
<dbReference type="SUPFAM" id="SSF46689">
    <property type="entry name" value="Homeodomain-like"/>
    <property type="match status" value="1"/>
</dbReference>
<keyword evidence="3 5" id="KW-0371">Homeobox</keyword>
<evidence type="ECO:0000313" key="8">
    <source>
        <dbReference type="EMBL" id="GMI64637.1"/>
    </source>
</evidence>
<evidence type="ECO:0000256" key="5">
    <source>
        <dbReference type="PROSITE-ProRule" id="PRU00108"/>
    </source>
</evidence>
<dbReference type="GO" id="GO:0005634">
    <property type="term" value="C:nucleus"/>
    <property type="evidence" value="ECO:0007669"/>
    <property type="project" value="UniProtKB-SubCell"/>
</dbReference>
<keyword evidence="9" id="KW-1185">Reference proteome</keyword>
<protein>
    <recommendedName>
        <fullName evidence="7">Homeobox domain-containing protein</fullName>
    </recommendedName>
</protein>
<proteinExistence type="predicted"/>
<evidence type="ECO:0000259" key="7">
    <source>
        <dbReference type="PROSITE" id="PS50071"/>
    </source>
</evidence>
<feature type="compositionally biased region" description="Polar residues" evidence="6">
    <location>
        <begin position="92"/>
        <end position="119"/>
    </location>
</feature>
<organism evidence="8 9">
    <name type="scientific">Hibiscus trionum</name>
    <name type="common">Flower of an hour</name>
    <dbReference type="NCBI Taxonomy" id="183268"/>
    <lineage>
        <taxon>Eukaryota</taxon>
        <taxon>Viridiplantae</taxon>
        <taxon>Streptophyta</taxon>
        <taxon>Embryophyta</taxon>
        <taxon>Tracheophyta</taxon>
        <taxon>Spermatophyta</taxon>
        <taxon>Magnoliopsida</taxon>
        <taxon>eudicotyledons</taxon>
        <taxon>Gunneridae</taxon>
        <taxon>Pentapetalae</taxon>
        <taxon>rosids</taxon>
        <taxon>malvids</taxon>
        <taxon>Malvales</taxon>
        <taxon>Malvaceae</taxon>
        <taxon>Malvoideae</taxon>
        <taxon>Hibiscus</taxon>
    </lineage>
</organism>
<sequence length="164" mass="18260">MIHHNAWRPQRGLPERSVSVLGAWLFEHFLHPYPKDSDKIILAKQTGLTRSQVSNWLVNARVRLWKPMVEEMYLEEIKEHEEKTSKSHNNEDSTSNSTTPDNMAKSSSSNQDSIPNQNGSSMSISMASASPLAGNIGNQSGFSFVGSSELEGVTQARPKKAKKH</sequence>
<gene>
    <name evidence="8" type="ORF">HRI_000133000</name>
</gene>
<keyword evidence="2 5" id="KW-0238">DNA-binding</keyword>